<dbReference type="EMBL" id="CP030918">
    <property type="protein sequence ID" value="AXC50600.1"/>
    <property type="molecule type" value="Genomic_DNA"/>
</dbReference>
<dbReference type="PIRSF" id="PIRSF029720">
    <property type="entry name" value="UCP029720"/>
    <property type="match status" value="1"/>
</dbReference>
<feature type="chain" id="PRO_5016939245" description="Lipoprotein with Yx(FWY)xxD motif" evidence="1">
    <location>
        <begin position="21"/>
        <end position="123"/>
    </location>
</feature>
<name>A0A344PMJ5_9RHOB</name>
<dbReference type="OrthoDB" id="9800666at2"/>
<organism evidence="2 3">
    <name type="scientific">Paracoccus suum</name>
    <dbReference type="NCBI Taxonomy" id="2259340"/>
    <lineage>
        <taxon>Bacteria</taxon>
        <taxon>Pseudomonadati</taxon>
        <taxon>Pseudomonadota</taxon>
        <taxon>Alphaproteobacteria</taxon>
        <taxon>Rhodobacterales</taxon>
        <taxon>Paracoccaceae</taxon>
        <taxon>Paracoccus</taxon>
    </lineage>
</organism>
<proteinExistence type="predicted"/>
<dbReference type="Proteomes" id="UP000252023">
    <property type="component" value="Chromosome"/>
</dbReference>
<protein>
    <recommendedName>
        <fullName evidence="4">Lipoprotein with Yx(FWY)xxD motif</fullName>
    </recommendedName>
</protein>
<gene>
    <name evidence="2" type="ORF">DRW48_13710</name>
</gene>
<dbReference type="InterPro" id="IPR005297">
    <property type="entry name" value="Lipoprotein_repeat"/>
</dbReference>
<sequence length="123" mass="12892">MKRLMISSFALILAAGSALAAAPKTAEGTGGAMLTNAEGMTLYTFDKDTKGVSNCDADCLANWPAAVADAGDKAEGDFAIIDRADGTKQWTYKGMPLYTFVKDTAAGEVKGDGLKDVWHVARP</sequence>
<keyword evidence="1" id="KW-0732">Signal</keyword>
<evidence type="ECO:0000256" key="1">
    <source>
        <dbReference type="SAM" id="SignalP"/>
    </source>
</evidence>
<dbReference type="InterPro" id="IPR014558">
    <property type="entry name" value="UCP029720"/>
</dbReference>
<reference evidence="3" key="1">
    <citation type="submission" date="2018-07" db="EMBL/GenBank/DDBJ databases">
        <title>Genome sequencing of Paracoccus sp. SC2-6.</title>
        <authorList>
            <person name="Heo J."/>
            <person name="Kim S.-J."/>
            <person name="Kwon S.-W."/>
        </authorList>
    </citation>
    <scope>NUCLEOTIDE SEQUENCE [LARGE SCALE GENOMIC DNA]</scope>
    <source>
        <strain evidence="3">SC2-6</strain>
    </source>
</reference>
<evidence type="ECO:0008006" key="4">
    <source>
        <dbReference type="Google" id="ProtNLM"/>
    </source>
</evidence>
<accession>A0A344PMJ5</accession>
<dbReference type="AlphaFoldDB" id="A0A344PMJ5"/>
<dbReference type="Pfam" id="PF03640">
    <property type="entry name" value="Lipoprotein_15"/>
    <property type="match status" value="2"/>
</dbReference>
<dbReference type="PANTHER" id="PTHR39335:SF1">
    <property type="entry name" value="BLL4220 PROTEIN"/>
    <property type="match status" value="1"/>
</dbReference>
<feature type="signal peptide" evidence="1">
    <location>
        <begin position="1"/>
        <end position="20"/>
    </location>
</feature>
<dbReference type="GO" id="GO:0043448">
    <property type="term" value="P:alkane catabolic process"/>
    <property type="evidence" value="ECO:0007669"/>
    <property type="project" value="TreeGrafter"/>
</dbReference>
<evidence type="ECO:0000313" key="3">
    <source>
        <dbReference type="Proteomes" id="UP000252023"/>
    </source>
</evidence>
<keyword evidence="3" id="KW-1185">Reference proteome</keyword>
<dbReference type="KEGG" id="pars:DRW48_13710"/>
<evidence type="ECO:0000313" key="2">
    <source>
        <dbReference type="EMBL" id="AXC50600.1"/>
    </source>
</evidence>
<dbReference type="PANTHER" id="PTHR39335">
    <property type="entry name" value="BLL4220 PROTEIN"/>
    <property type="match status" value="1"/>
</dbReference>